<comment type="caution">
    <text evidence="1">The sequence shown here is derived from an EMBL/GenBank/DDBJ whole genome shotgun (WGS) entry which is preliminary data.</text>
</comment>
<gene>
    <name evidence="1" type="ORF">BpHYR1_052520</name>
</gene>
<dbReference type="InterPro" id="IPR027417">
    <property type="entry name" value="P-loop_NTPase"/>
</dbReference>
<evidence type="ECO:0000313" key="2">
    <source>
        <dbReference type="Proteomes" id="UP000276133"/>
    </source>
</evidence>
<organism evidence="1 2">
    <name type="scientific">Brachionus plicatilis</name>
    <name type="common">Marine rotifer</name>
    <name type="synonym">Brachionus muelleri</name>
    <dbReference type="NCBI Taxonomy" id="10195"/>
    <lineage>
        <taxon>Eukaryota</taxon>
        <taxon>Metazoa</taxon>
        <taxon>Spiralia</taxon>
        <taxon>Gnathifera</taxon>
        <taxon>Rotifera</taxon>
        <taxon>Eurotatoria</taxon>
        <taxon>Monogononta</taxon>
        <taxon>Pseudotrocha</taxon>
        <taxon>Ploima</taxon>
        <taxon>Brachionidae</taxon>
        <taxon>Brachionus</taxon>
    </lineage>
</organism>
<keyword evidence="2" id="KW-1185">Reference proteome</keyword>
<dbReference type="Proteomes" id="UP000276133">
    <property type="component" value="Unassembled WGS sequence"/>
</dbReference>
<proteinExistence type="predicted"/>
<dbReference type="EMBL" id="REGN01005255">
    <property type="protein sequence ID" value="RNA14115.1"/>
    <property type="molecule type" value="Genomic_DNA"/>
</dbReference>
<dbReference type="AlphaFoldDB" id="A0A3M7QT17"/>
<sequence>MKINEVGGFGKTTMAKNIAKQLIEKYNFLVKVLNANNIEDKFGKILREDCCYLDDKFKDKYFDLIDSINNELNIILNKKKELKVLFLIDNIKKNFDEKRIYKFIEKLVNIEKITPLRLELAAKFISKSIKEFQETNKIMENFKTGVSDMEFTEIILKSLEKDDQTIKFLHFISFMDNSFISLDTIKLITNSDNITEILDKLDENGIIKKTRKNDNPGIQIHDSILNVIENNLKINYEIK</sequence>
<name>A0A3M7QT17_BRAPC</name>
<dbReference type="SUPFAM" id="SSF52540">
    <property type="entry name" value="P-loop containing nucleoside triphosphate hydrolases"/>
    <property type="match status" value="1"/>
</dbReference>
<evidence type="ECO:0008006" key="3">
    <source>
        <dbReference type="Google" id="ProtNLM"/>
    </source>
</evidence>
<evidence type="ECO:0000313" key="1">
    <source>
        <dbReference type="EMBL" id="RNA14115.1"/>
    </source>
</evidence>
<protein>
    <recommendedName>
        <fullName evidence="3">NB-ARC domain-containing protein</fullName>
    </recommendedName>
</protein>
<accession>A0A3M7QT17</accession>
<reference evidence="1 2" key="1">
    <citation type="journal article" date="2018" name="Sci. Rep.">
        <title>Genomic signatures of local adaptation to the degree of environmental predictability in rotifers.</title>
        <authorList>
            <person name="Franch-Gras L."/>
            <person name="Hahn C."/>
            <person name="Garcia-Roger E.M."/>
            <person name="Carmona M.J."/>
            <person name="Serra M."/>
            <person name="Gomez A."/>
        </authorList>
    </citation>
    <scope>NUCLEOTIDE SEQUENCE [LARGE SCALE GENOMIC DNA]</scope>
    <source>
        <strain evidence="1">HYR1</strain>
    </source>
</reference>
<dbReference type="Gene3D" id="3.40.50.300">
    <property type="entry name" value="P-loop containing nucleotide triphosphate hydrolases"/>
    <property type="match status" value="1"/>
</dbReference>